<dbReference type="Pfam" id="PF00485">
    <property type="entry name" value="PRK"/>
    <property type="match status" value="1"/>
</dbReference>
<organism evidence="7 8">
    <name type="scientific">Pseudoalteromonas luteoviolacea NCIMB 1942</name>
    <dbReference type="NCBI Taxonomy" id="1365253"/>
    <lineage>
        <taxon>Bacteria</taxon>
        <taxon>Pseudomonadati</taxon>
        <taxon>Pseudomonadota</taxon>
        <taxon>Gammaproteobacteria</taxon>
        <taxon>Alteromonadales</taxon>
        <taxon>Pseudoalteromonadaceae</taxon>
        <taxon>Pseudoalteromonas</taxon>
    </lineage>
</organism>
<dbReference type="GO" id="GO:0004849">
    <property type="term" value="F:uridine kinase activity"/>
    <property type="evidence" value="ECO:0007669"/>
    <property type="project" value="UniProtKB-EC"/>
</dbReference>
<dbReference type="SUPFAM" id="SSF52540">
    <property type="entry name" value="P-loop containing nucleoside triphosphate hydrolases"/>
    <property type="match status" value="1"/>
</dbReference>
<dbReference type="EMBL" id="AUXT01000006">
    <property type="protein sequence ID" value="KZN58553.1"/>
    <property type="molecule type" value="Genomic_DNA"/>
</dbReference>
<keyword evidence="5" id="KW-0067">ATP-binding</keyword>
<dbReference type="UniPathway" id="UPA00579">
    <property type="reaction ID" value="UER00640"/>
</dbReference>
<dbReference type="InterPro" id="IPR027417">
    <property type="entry name" value="P-loop_NTPase"/>
</dbReference>
<comment type="subcellular location">
    <subcellularLocation>
        <location evidence="5">Cytoplasm</location>
    </subcellularLocation>
</comment>
<evidence type="ECO:0000256" key="4">
    <source>
        <dbReference type="ARBA" id="ARBA00022777"/>
    </source>
</evidence>
<name>A0A167HUT5_9GAMM</name>
<dbReference type="GO" id="GO:0005524">
    <property type="term" value="F:ATP binding"/>
    <property type="evidence" value="ECO:0007669"/>
    <property type="project" value="UniProtKB-KW"/>
</dbReference>
<reference evidence="7 8" key="1">
    <citation type="submission" date="2013-07" db="EMBL/GenBank/DDBJ databases">
        <title>Comparative Genomic and Metabolomic Analysis of Twelve Strains of Pseudoalteromonas luteoviolacea.</title>
        <authorList>
            <person name="Vynne N.G."/>
            <person name="Mansson M."/>
            <person name="Gram L."/>
        </authorList>
    </citation>
    <scope>NUCLEOTIDE SEQUENCE [LARGE SCALE GENOMIC DNA]</scope>
    <source>
        <strain evidence="7 8">NCIMB 1942</strain>
    </source>
</reference>
<comment type="catalytic activity">
    <reaction evidence="5">
        <text>cytidine + ATP = CMP + ADP + H(+)</text>
        <dbReference type="Rhea" id="RHEA:24674"/>
        <dbReference type="ChEBI" id="CHEBI:15378"/>
        <dbReference type="ChEBI" id="CHEBI:17562"/>
        <dbReference type="ChEBI" id="CHEBI:30616"/>
        <dbReference type="ChEBI" id="CHEBI:60377"/>
        <dbReference type="ChEBI" id="CHEBI:456216"/>
        <dbReference type="EC" id="2.7.1.48"/>
    </reaction>
</comment>
<sequence length="209" mass="23804">MTRTIIAIAGASASGKSLFSQTIYNELVNELESGAIAVIEEDAYYKDQSHLPFEHRTQTNYDHPDAFEHALMKEHLGQLRLGKSVQVPTYDYAQHTRSSETRTVNPAKILIVEGILLLSDPALIEEFDIKVFIDTPLDICLLRRMQRDIEHRGRSISSVVEQYQATVRPMFYQFIEPSKHNADLVVTRGGMNRVAIDIIKSKIKYLLQE</sequence>
<accession>A0A167HUT5</accession>
<keyword evidence="3 5" id="KW-0547">Nucleotide-binding</keyword>
<dbReference type="NCBIfam" id="TIGR00235">
    <property type="entry name" value="udk"/>
    <property type="match status" value="1"/>
</dbReference>
<dbReference type="GO" id="GO:0044206">
    <property type="term" value="P:UMP salvage"/>
    <property type="evidence" value="ECO:0007669"/>
    <property type="project" value="UniProtKB-UniPathway"/>
</dbReference>
<protein>
    <recommendedName>
        <fullName evidence="5">Uridine kinase</fullName>
        <ecNumber evidence="5">2.7.1.48</ecNumber>
    </recommendedName>
</protein>
<dbReference type="RefSeq" id="WP_063372706.1">
    <property type="nucleotide sequence ID" value="NZ_AUXT01000006.1"/>
</dbReference>
<dbReference type="NCBIfam" id="NF004018">
    <property type="entry name" value="PRK05480.1"/>
    <property type="match status" value="1"/>
</dbReference>
<dbReference type="Gene3D" id="3.40.50.300">
    <property type="entry name" value="P-loop containing nucleotide triphosphate hydrolases"/>
    <property type="match status" value="1"/>
</dbReference>
<dbReference type="PATRIC" id="fig|1365253.3.peg.177"/>
<comment type="catalytic activity">
    <reaction evidence="5">
        <text>uridine + ATP = UMP + ADP + H(+)</text>
        <dbReference type="Rhea" id="RHEA:16825"/>
        <dbReference type="ChEBI" id="CHEBI:15378"/>
        <dbReference type="ChEBI" id="CHEBI:16704"/>
        <dbReference type="ChEBI" id="CHEBI:30616"/>
        <dbReference type="ChEBI" id="CHEBI:57865"/>
        <dbReference type="ChEBI" id="CHEBI:456216"/>
        <dbReference type="EC" id="2.7.1.48"/>
    </reaction>
</comment>
<dbReference type="CDD" id="cd02023">
    <property type="entry name" value="UMPK"/>
    <property type="match status" value="1"/>
</dbReference>
<evidence type="ECO:0000313" key="7">
    <source>
        <dbReference type="EMBL" id="KZN58553.1"/>
    </source>
</evidence>
<dbReference type="Proteomes" id="UP000076587">
    <property type="component" value="Unassembled WGS sequence"/>
</dbReference>
<dbReference type="GO" id="GO:0043771">
    <property type="term" value="F:cytidine kinase activity"/>
    <property type="evidence" value="ECO:0007669"/>
    <property type="project" value="RHEA"/>
</dbReference>
<keyword evidence="2 5" id="KW-0808">Transferase</keyword>
<dbReference type="UniPathway" id="UPA00574">
    <property type="reaction ID" value="UER00637"/>
</dbReference>
<comment type="caution">
    <text evidence="7">The sequence shown here is derived from an EMBL/GenBank/DDBJ whole genome shotgun (WGS) entry which is preliminary data.</text>
</comment>
<evidence type="ECO:0000256" key="1">
    <source>
        <dbReference type="ARBA" id="ARBA00004690"/>
    </source>
</evidence>
<proteinExistence type="inferred from homology"/>
<dbReference type="InterPro" id="IPR000764">
    <property type="entry name" value="Uridine_kinase-like"/>
</dbReference>
<dbReference type="EC" id="2.7.1.48" evidence="5"/>
<keyword evidence="5" id="KW-0963">Cytoplasm</keyword>
<dbReference type="PRINTS" id="PR00988">
    <property type="entry name" value="URIDINKINASE"/>
</dbReference>
<evidence type="ECO:0000256" key="2">
    <source>
        <dbReference type="ARBA" id="ARBA00022679"/>
    </source>
</evidence>
<evidence type="ECO:0000259" key="6">
    <source>
        <dbReference type="Pfam" id="PF00485"/>
    </source>
</evidence>
<dbReference type="GO" id="GO:0044211">
    <property type="term" value="P:CTP salvage"/>
    <property type="evidence" value="ECO:0007669"/>
    <property type="project" value="UniProtKB-UniPathway"/>
</dbReference>
<comment type="pathway">
    <text evidence="1 5">Pyrimidine metabolism; UMP biosynthesis via salvage pathway; UMP from uridine: step 1/1.</text>
</comment>
<dbReference type="GO" id="GO:0005737">
    <property type="term" value="C:cytoplasm"/>
    <property type="evidence" value="ECO:0007669"/>
    <property type="project" value="UniProtKB-SubCell"/>
</dbReference>
<dbReference type="InterPro" id="IPR006083">
    <property type="entry name" value="PRK/URK"/>
</dbReference>
<dbReference type="OrthoDB" id="9777642at2"/>
<evidence type="ECO:0000256" key="5">
    <source>
        <dbReference type="RuleBase" id="RU003825"/>
    </source>
</evidence>
<keyword evidence="4 5" id="KW-0418">Kinase</keyword>
<evidence type="ECO:0000313" key="8">
    <source>
        <dbReference type="Proteomes" id="UP000076587"/>
    </source>
</evidence>
<dbReference type="AlphaFoldDB" id="A0A167HUT5"/>
<evidence type="ECO:0000256" key="3">
    <source>
        <dbReference type="ARBA" id="ARBA00022741"/>
    </source>
</evidence>
<dbReference type="PANTHER" id="PTHR10285">
    <property type="entry name" value="URIDINE KINASE"/>
    <property type="match status" value="1"/>
</dbReference>
<feature type="domain" description="Phosphoribulokinase/uridine kinase" evidence="6">
    <location>
        <begin position="5"/>
        <end position="194"/>
    </location>
</feature>
<comment type="pathway">
    <text evidence="5">Pyrimidine metabolism; CTP biosynthesis via salvage pathway; CTP from cytidine: step 1/3.</text>
</comment>
<comment type="similarity">
    <text evidence="5">Belongs to the uridine kinase family.</text>
</comment>
<gene>
    <name evidence="7" type="ORF">N482_21730</name>
</gene>